<reference evidence="2 3" key="1">
    <citation type="submission" date="2011-08" db="EMBL/GenBank/DDBJ databases">
        <authorList>
            <person name="Liu Z.J."/>
            <person name="Shi F.L."/>
            <person name="Lu J.Q."/>
            <person name="Li M."/>
            <person name="Wang Z.L."/>
        </authorList>
    </citation>
    <scope>NUCLEOTIDE SEQUENCE [LARGE SCALE GENOMIC DNA]</scope>
    <source>
        <strain evidence="2 3">USNM 41457</strain>
    </source>
</reference>
<evidence type="ECO:0000313" key="2">
    <source>
        <dbReference type="EMBL" id="EJW04869.1"/>
    </source>
</evidence>
<gene>
    <name evidence="2" type="ORF">EDEG_04177</name>
</gene>
<keyword evidence="3" id="KW-1185">Reference proteome</keyword>
<keyword evidence="1" id="KW-1133">Transmembrane helix</keyword>
<sequence length="212" mass="24962">MNPFQIQIFIFIAIIIFYGANSFRQNGNIIPLKPGSPEKKYLKQKPFLHANEWYQDPFHENLTIEEFTDDIDCVHEDPYYSNPSPYSYYEQKCVQEQNKKQCEINNINILSYFYQKQIFSNIHVPNNTPVWCIFLLPPEKKSQCNSAKTNIEPSYLPLYLKFNSESIDLDKSGASDVEFIFSKNQITANIIKIENKTFFEISKIIQENSRSW</sequence>
<evidence type="ECO:0008006" key="4">
    <source>
        <dbReference type="Google" id="ProtNLM"/>
    </source>
</evidence>
<dbReference type="Proteomes" id="UP000003163">
    <property type="component" value="Unassembled WGS sequence"/>
</dbReference>
<protein>
    <recommendedName>
        <fullName evidence="4">Transmembrane protein</fullName>
    </recommendedName>
</protein>
<proteinExistence type="predicted"/>
<organism evidence="2 3">
    <name type="scientific">Edhazardia aedis (strain USNM 41457)</name>
    <name type="common">Microsporidian parasite</name>
    <dbReference type="NCBI Taxonomy" id="1003232"/>
    <lineage>
        <taxon>Eukaryota</taxon>
        <taxon>Fungi</taxon>
        <taxon>Fungi incertae sedis</taxon>
        <taxon>Microsporidia</taxon>
        <taxon>Edhazardia</taxon>
    </lineage>
</organism>
<dbReference type="VEuPathDB" id="MicrosporidiaDB:EDEG_04177"/>
<feature type="transmembrane region" description="Helical" evidence="1">
    <location>
        <begin position="6"/>
        <end position="23"/>
    </location>
</feature>
<comment type="caution">
    <text evidence="2">The sequence shown here is derived from an EMBL/GenBank/DDBJ whole genome shotgun (WGS) entry which is preliminary data.</text>
</comment>
<name>J9DBJ9_EDHAE</name>
<dbReference type="InParanoid" id="J9DBJ9"/>
<reference evidence="3" key="2">
    <citation type="submission" date="2015-07" db="EMBL/GenBank/DDBJ databases">
        <title>Contrasting host-pathogen interactions and genome evolution in two generalist and specialist microsporidian pathogens of mosquitoes.</title>
        <authorList>
            <consortium name="The Broad Institute Genomics Platform"/>
            <consortium name="The Broad Institute Genome Sequencing Center for Infectious Disease"/>
            <person name="Cuomo C.A."/>
            <person name="Sanscrainte N.D."/>
            <person name="Goldberg J.M."/>
            <person name="Heiman D."/>
            <person name="Young S."/>
            <person name="Zeng Q."/>
            <person name="Becnel J.J."/>
            <person name="Birren B.W."/>
        </authorList>
    </citation>
    <scope>NUCLEOTIDE SEQUENCE [LARGE SCALE GENOMIC DNA]</scope>
    <source>
        <strain evidence="3">USNM 41457</strain>
    </source>
</reference>
<dbReference type="HOGENOM" id="CLU_1299686_0_0_1"/>
<dbReference type="AlphaFoldDB" id="J9DBJ9"/>
<accession>J9DBJ9</accession>
<keyword evidence="1" id="KW-0812">Transmembrane</keyword>
<dbReference type="EMBL" id="AFBI03000541">
    <property type="protein sequence ID" value="EJW04869.1"/>
    <property type="molecule type" value="Genomic_DNA"/>
</dbReference>
<evidence type="ECO:0000313" key="3">
    <source>
        <dbReference type="Proteomes" id="UP000003163"/>
    </source>
</evidence>
<evidence type="ECO:0000256" key="1">
    <source>
        <dbReference type="SAM" id="Phobius"/>
    </source>
</evidence>
<keyword evidence="1" id="KW-0472">Membrane</keyword>